<keyword evidence="3" id="KW-1185">Reference proteome</keyword>
<accession>A0ABR1TN06</accession>
<dbReference type="Gene3D" id="2.120.10.30">
    <property type="entry name" value="TolB, C-terminal domain"/>
    <property type="match status" value="1"/>
</dbReference>
<proteinExistence type="predicted"/>
<dbReference type="EMBL" id="JAQQWM010000009">
    <property type="protein sequence ID" value="KAK8047972.1"/>
    <property type="molecule type" value="Genomic_DNA"/>
</dbReference>
<sequence>MTGRSNGKTLGSHARGSRDSAPPKPFVTTLYQYPLGNWVENIAVRASGELLLTLLNTPHVDQIDPSLPDPTPVHVYDFTGVPRAASVLGIAEIDSDIFAVAVGNYSIETGASEPGSWAVWRLDVAGGNENNTDVHLIADMPEALLLDGMCSLPGSHGRGNSVLDGNSEKPRDNILFGDLRQGLIYHVDTATGAYRVAVNDTLTAAVPGGPFVAGLVGVNGMRTDPADASTLYFANIGQGVLARVAIDPTTEAATDKSEVVASIMDAHTMQYDDFAIRGDDIYLVTGAGNSIEKICLADGKPRGRVIVAGHLNSTEIAEPTSCAFGRTSADEHVLYVVTAGGLAAPINGTVMVGAQVLALDTRLWEQHCIY</sequence>
<evidence type="ECO:0000313" key="2">
    <source>
        <dbReference type="EMBL" id="KAK8047972.1"/>
    </source>
</evidence>
<evidence type="ECO:0000313" key="3">
    <source>
        <dbReference type="Proteomes" id="UP001446871"/>
    </source>
</evidence>
<dbReference type="SUPFAM" id="SSF63829">
    <property type="entry name" value="Calcium-dependent phosphotriesterase"/>
    <property type="match status" value="1"/>
</dbReference>
<comment type="caution">
    <text evidence="2">The sequence shown here is derived from an EMBL/GenBank/DDBJ whole genome shotgun (WGS) entry which is preliminary data.</text>
</comment>
<evidence type="ECO:0000256" key="1">
    <source>
        <dbReference type="SAM" id="MobiDB-lite"/>
    </source>
</evidence>
<name>A0ABR1TN06_9PEZI</name>
<dbReference type="PANTHER" id="PTHR42060">
    <property type="entry name" value="NHL REPEAT-CONTAINING PROTEIN-RELATED"/>
    <property type="match status" value="1"/>
</dbReference>
<dbReference type="PANTHER" id="PTHR42060:SF1">
    <property type="entry name" value="NHL REPEAT-CONTAINING PROTEIN"/>
    <property type="match status" value="1"/>
</dbReference>
<dbReference type="InterPro" id="IPR011042">
    <property type="entry name" value="6-blade_b-propeller_TolB-like"/>
</dbReference>
<gene>
    <name evidence="2" type="ORF">PG996_016036</name>
</gene>
<organism evidence="2 3">
    <name type="scientific">Apiospora saccharicola</name>
    <dbReference type="NCBI Taxonomy" id="335842"/>
    <lineage>
        <taxon>Eukaryota</taxon>
        <taxon>Fungi</taxon>
        <taxon>Dikarya</taxon>
        <taxon>Ascomycota</taxon>
        <taxon>Pezizomycotina</taxon>
        <taxon>Sordariomycetes</taxon>
        <taxon>Xylariomycetidae</taxon>
        <taxon>Amphisphaeriales</taxon>
        <taxon>Apiosporaceae</taxon>
        <taxon>Apiospora</taxon>
    </lineage>
</organism>
<dbReference type="InterPro" id="IPR052998">
    <property type="entry name" value="Hetero-Diels-Alderase-like"/>
</dbReference>
<protein>
    <submittedName>
        <fullName evidence="2">Uncharacterized protein</fullName>
    </submittedName>
</protein>
<dbReference type="Proteomes" id="UP001446871">
    <property type="component" value="Unassembled WGS sequence"/>
</dbReference>
<feature type="region of interest" description="Disordered" evidence="1">
    <location>
        <begin position="1"/>
        <end position="23"/>
    </location>
</feature>
<reference evidence="2 3" key="1">
    <citation type="submission" date="2023-01" db="EMBL/GenBank/DDBJ databases">
        <title>Analysis of 21 Apiospora genomes using comparative genomics revels a genus with tremendous synthesis potential of carbohydrate active enzymes and secondary metabolites.</title>
        <authorList>
            <person name="Sorensen T."/>
        </authorList>
    </citation>
    <scope>NUCLEOTIDE SEQUENCE [LARGE SCALE GENOMIC DNA]</scope>
    <source>
        <strain evidence="2 3">CBS 83171</strain>
    </source>
</reference>